<dbReference type="InterPro" id="IPR036206">
    <property type="entry name" value="ThiamineP_synth_sf"/>
</dbReference>
<dbReference type="Gene3D" id="3.20.20.70">
    <property type="entry name" value="Aldolase class I"/>
    <property type="match status" value="1"/>
</dbReference>
<accession>A0A1C6FT90</accession>
<dbReference type="GO" id="GO:0009228">
    <property type="term" value="P:thiamine biosynthetic process"/>
    <property type="evidence" value="ECO:0007669"/>
    <property type="project" value="UniProtKB-KW"/>
</dbReference>
<dbReference type="CDD" id="cd00564">
    <property type="entry name" value="TMP_TenI"/>
    <property type="match status" value="1"/>
</dbReference>
<dbReference type="SUPFAM" id="SSF51391">
    <property type="entry name" value="Thiamin phosphate synthase"/>
    <property type="match status" value="1"/>
</dbReference>
<reference evidence="2" key="1">
    <citation type="submission" date="2015-09" db="EMBL/GenBank/DDBJ databases">
        <authorList>
            <consortium name="Pathogen Informatics"/>
        </authorList>
    </citation>
    <scope>NUCLEOTIDE SEQUENCE</scope>
    <source>
        <strain evidence="2">2789STDY5834896</strain>
    </source>
</reference>
<gene>
    <name evidence="2" type="ORF">SAMEA3545359_00106</name>
</gene>
<feature type="domain" description="Thiamine phosphate synthase/TenI" evidence="1">
    <location>
        <begin position="77"/>
        <end position="156"/>
    </location>
</feature>
<sequence>MSEIKKHLAFYLVIDESWTTGELAQRCRQAVEQGVTCLDILGSDQDRIAAVQQVAIEHGLPCITQFGDGDGAYLPTVDMVADMRQKLGAKAIVGCTVFGAGEAKEAQKAGADYLGVPVQRTGLEALKAICAAVGIPVVAYEPKDIAALHGCGINGVGFLAQAMPADLSSTAAAIAEVL</sequence>
<dbReference type="AlphaFoldDB" id="A0A1C6FT90"/>
<evidence type="ECO:0000259" key="1">
    <source>
        <dbReference type="Pfam" id="PF02581"/>
    </source>
</evidence>
<dbReference type="EMBL" id="FMHG01000001">
    <property type="protein sequence ID" value="SCJ36319.1"/>
    <property type="molecule type" value="Genomic_DNA"/>
</dbReference>
<dbReference type="InterPro" id="IPR013785">
    <property type="entry name" value="Aldolase_TIM"/>
</dbReference>
<name>A0A1C6FT90_9FIRM</name>
<evidence type="ECO:0000313" key="2">
    <source>
        <dbReference type="EMBL" id="SCJ36319.1"/>
    </source>
</evidence>
<dbReference type="Pfam" id="PF02581">
    <property type="entry name" value="TMP-TENI"/>
    <property type="match status" value="1"/>
</dbReference>
<proteinExistence type="predicted"/>
<protein>
    <submittedName>
        <fullName evidence="2">Thiamine-phosphate pyrophosphorylase</fullName>
    </submittedName>
</protein>
<organism evidence="2">
    <name type="scientific">uncultured Anaerotruncus sp</name>
    <dbReference type="NCBI Taxonomy" id="905011"/>
    <lineage>
        <taxon>Bacteria</taxon>
        <taxon>Bacillati</taxon>
        <taxon>Bacillota</taxon>
        <taxon>Clostridia</taxon>
        <taxon>Eubacteriales</taxon>
        <taxon>Oscillospiraceae</taxon>
        <taxon>Anaerotruncus</taxon>
        <taxon>environmental samples</taxon>
    </lineage>
</organism>
<dbReference type="InterPro" id="IPR022998">
    <property type="entry name" value="ThiamineP_synth_TenI"/>
</dbReference>